<evidence type="ECO:0000256" key="1">
    <source>
        <dbReference type="ARBA" id="ARBA00007340"/>
    </source>
</evidence>
<proteinExistence type="inferred from homology"/>
<evidence type="ECO:0000259" key="7">
    <source>
        <dbReference type="PROSITE" id="PS50832"/>
    </source>
</evidence>
<evidence type="ECO:0000256" key="6">
    <source>
        <dbReference type="SAM" id="MobiDB-lite"/>
    </source>
</evidence>
<dbReference type="GO" id="GO:0005634">
    <property type="term" value="C:nucleus"/>
    <property type="evidence" value="ECO:0007669"/>
    <property type="project" value="TreeGrafter"/>
</dbReference>
<dbReference type="AlphaFoldDB" id="A0A8D8RTI6"/>
<protein>
    <recommendedName>
        <fullName evidence="2">Probable RNA-binding protein EIF1AD</fullName>
    </recommendedName>
    <alternativeName>
        <fullName evidence="4">Eukaryotic translation initiation factor 1A domain-containing protein</fullName>
    </alternativeName>
</protein>
<organism evidence="8">
    <name type="scientific">Cacopsylla melanoneura</name>
    <dbReference type="NCBI Taxonomy" id="428564"/>
    <lineage>
        <taxon>Eukaryota</taxon>
        <taxon>Metazoa</taxon>
        <taxon>Ecdysozoa</taxon>
        <taxon>Arthropoda</taxon>
        <taxon>Hexapoda</taxon>
        <taxon>Insecta</taxon>
        <taxon>Pterygota</taxon>
        <taxon>Neoptera</taxon>
        <taxon>Paraneoptera</taxon>
        <taxon>Hemiptera</taxon>
        <taxon>Sternorrhyncha</taxon>
        <taxon>Psylloidea</taxon>
        <taxon>Psyllidae</taxon>
        <taxon>Psyllinae</taxon>
        <taxon>Cacopsylla</taxon>
    </lineage>
</organism>
<dbReference type="SMART" id="SM00652">
    <property type="entry name" value="eIF1a"/>
    <property type="match status" value="1"/>
</dbReference>
<dbReference type="InterPro" id="IPR012340">
    <property type="entry name" value="NA-bd_OB-fold"/>
</dbReference>
<dbReference type="SUPFAM" id="SSF50249">
    <property type="entry name" value="Nucleic acid-binding proteins"/>
    <property type="match status" value="1"/>
</dbReference>
<dbReference type="GO" id="GO:0003743">
    <property type="term" value="F:translation initiation factor activity"/>
    <property type="evidence" value="ECO:0007669"/>
    <property type="project" value="UniProtKB-UniRule"/>
</dbReference>
<dbReference type="InterPro" id="IPR039294">
    <property type="entry name" value="EIF1AD"/>
</dbReference>
<accession>A0A8D8RTI6</accession>
<dbReference type="Gene3D" id="2.40.50.140">
    <property type="entry name" value="Nucleic acid-binding proteins"/>
    <property type="match status" value="1"/>
</dbReference>
<dbReference type="InterPro" id="IPR001253">
    <property type="entry name" value="TIF_eIF-1A"/>
</dbReference>
<dbReference type="GO" id="GO:0003723">
    <property type="term" value="F:RNA binding"/>
    <property type="evidence" value="ECO:0007669"/>
    <property type="project" value="UniProtKB-KW"/>
</dbReference>
<evidence type="ECO:0000256" key="5">
    <source>
        <dbReference type="PROSITE-ProRule" id="PRU00181"/>
    </source>
</evidence>
<dbReference type="Pfam" id="PF01176">
    <property type="entry name" value="eIF-1a"/>
    <property type="match status" value="1"/>
</dbReference>
<dbReference type="InterPro" id="IPR006196">
    <property type="entry name" value="RNA-binding_domain_S1_IF1"/>
</dbReference>
<evidence type="ECO:0000256" key="2">
    <source>
        <dbReference type="ARBA" id="ARBA00020989"/>
    </source>
</evidence>
<reference evidence="8" key="1">
    <citation type="submission" date="2021-05" db="EMBL/GenBank/DDBJ databases">
        <authorList>
            <person name="Alioto T."/>
            <person name="Alioto T."/>
            <person name="Gomez Garrido J."/>
        </authorList>
    </citation>
    <scope>NUCLEOTIDE SEQUENCE</scope>
</reference>
<evidence type="ECO:0000256" key="3">
    <source>
        <dbReference type="ARBA" id="ARBA00022884"/>
    </source>
</evidence>
<name>A0A8D8RTI6_9HEMI</name>
<feature type="domain" description="S1-like" evidence="7">
    <location>
        <begin position="5"/>
        <end position="85"/>
    </location>
</feature>
<dbReference type="PANTHER" id="PTHR21641">
    <property type="entry name" value="TRANSLATION INITIATION FACTOR-RELATED"/>
    <property type="match status" value="1"/>
</dbReference>
<comment type="similarity">
    <text evidence="1">Belongs to the EIF1AD family.</text>
</comment>
<keyword evidence="3" id="KW-0694">RNA-binding</keyword>
<feature type="compositionally biased region" description="Polar residues" evidence="6">
    <location>
        <begin position="134"/>
        <end position="147"/>
    </location>
</feature>
<feature type="region of interest" description="Disordered" evidence="6">
    <location>
        <begin position="112"/>
        <end position="154"/>
    </location>
</feature>
<keyword evidence="5" id="KW-0396">Initiation factor</keyword>
<evidence type="ECO:0000313" key="8">
    <source>
        <dbReference type="EMBL" id="CAG6656811.1"/>
    </source>
</evidence>
<dbReference type="PROSITE" id="PS50832">
    <property type="entry name" value="S1_IF1_TYPE"/>
    <property type="match status" value="1"/>
</dbReference>
<keyword evidence="5" id="KW-0648">Protein biosynthesis</keyword>
<dbReference type="EMBL" id="HBUF01186249">
    <property type="protein sequence ID" value="CAG6656811.1"/>
    <property type="molecule type" value="Transcribed_RNA"/>
</dbReference>
<dbReference type="PANTHER" id="PTHR21641:SF0">
    <property type="entry name" value="RNA-BINDING PROTEIN EIF1AD-RELATED"/>
    <property type="match status" value="1"/>
</dbReference>
<sequence>MSKATKRKHVQKELLCQDYEVPEDVNSIVKITQNSGNNLHQIETHSGDTYFVSMPGKFRNNIWIKPGDYVIVKPIEEGNKVKGEINQILDKKYISFLKQQKAWPFKQISETNEKHALSGNEDSDSESDGLPHNLNRQPNVMNDFSETSSDDESH</sequence>
<evidence type="ECO:0000256" key="4">
    <source>
        <dbReference type="ARBA" id="ARBA00031998"/>
    </source>
</evidence>